<proteinExistence type="predicted"/>
<sequence length="147" mass="16966">LFARGVITPAAFEAEVREMAVRSQAREGLRDPFSEEPAEVWEMRLSRVRDQLTDLKFSQYLTLDDLERLIAEVLSERGVDASGLMLSINPELAPIDLVFEQALTIERLPPARRARYEARLQETKVVLIRHLISDQLPYVTIARRWFT</sequence>
<feature type="non-terminal residue" evidence="1">
    <location>
        <position position="147"/>
    </location>
</feature>
<protein>
    <submittedName>
        <fullName evidence="1">Uncharacterized protein</fullName>
    </submittedName>
</protein>
<name>A0A2M8Q7A5_9CHLR</name>
<feature type="non-terminal residue" evidence="1">
    <location>
        <position position="1"/>
    </location>
</feature>
<gene>
    <name evidence="1" type="ORF">CUN48_17745</name>
</gene>
<dbReference type="Proteomes" id="UP000230790">
    <property type="component" value="Unassembled WGS sequence"/>
</dbReference>
<comment type="caution">
    <text evidence="1">The sequence shown here is derived from an EMBL/GenBank/DDBJ whole genome shotgun (WGS) entry which is preliminary data.</text>
</comment>
<evidence type="ECO:0000313" key="1">
    <source>
        <dbReference type="EMBL" id="PJF45663.1"/>
    </source>
</evidence>
<accession>A0A2M8Q7A5</accession>
<organism evidence="1 2">
    <name type="scientific">Candidatus Thermofonsia Clade 3 bacterium</name>
    <dbReference type="NCBI Taxonomy" id="2364212"/>
    <lineage>
        <taxon>Bacteria</taxon>
        <taxon>Bacillati</taxon>
        <taxon>Chloroflexota</taxon>
        <taxon>Candidatus Thermofontia</taxon>
        <taxon>Candidatus Thermofonsia Clade 3</taxon>
    </lineage>
</organism>
<dbReference type="EMBL" id="PGTN01000872">
    <property type="protein sequence ID" value="PJF45663.1"/>
    <property type="molecule type" value="Genomic_DNA"/>
</dbReference>
<reference evidence="1 2" key="1">
    <citation type="submission" date="2017-11" db="EMBL/GenBank/DDBJ databases">
        <title>Evolution of Phototrophy in the Chloroflexi Phylum Driven by Horizontal Gene Transfer.</title>
        <authorList>
            <person name="Ward L.M."/>
            <person name="Hemp J."/>
            <person name="Shih P.M."/>
            <person name="Mcglynn S.E."/>
            <person name="Fischer W."/>
        </authorList>
    </citation>
    <scope>NUCLEOTIDE SEQUENCE [LARGE SCALE GENOMIC DNA]</scope>
    <source>
        <strain evidence="1">JP3_7</strain>
    </source>
</reference>
<dbReference type="AlphaFoldDB" id="A0A2M8Q7A5"/>
<evidence type="ECO:0000313" key="2">
    <source>
        <dbReference type="Proteomes" id="UP000230790"/>
    </source>
</evidence>